<reference evidence="4" key="1">
    <citation type="submission" date="2023-08" db="EMBL/GenBank/DDBJ databases">
        <authorList>
            <person name="Alioto T."/>
            <person name="Alioto T."/>
            <person name="Gomez Garrido J."/>
        </authorList>
    </citation>
    <scope>NUCLEOTIDE SEQUENCE</scope>
</reference>
<dbReference type="PROSITE" id="PS00063">
    <property type="entry name" value="ALDOKETO_REDUCTASE_3"/>
    <property type="match status" value="1"/>
</dbReference>
<evidence type="ECO:0000313" key="4">
    <source>
        <dbReference type="EMBL" id="CAJ1072178.1"/>
    </source>
</evidence>
<feature type="domain" description="NADP-dependent oxidoreductase" evidence="3">
    <location>
        <begin position="35"/>
        <end position="271"/>
    </location>
</feature>
<dbReference type="PANTHER" id="PTHR43827:SF10">
    <property type="entry name" value="ZGC:110366"/>
    <property type="match status" value="1"/>
</dbReference>
<proteinExistence type="inferred from homology"/>
<dbReference type="PROSITE" id="PS00062">
    <property type="entry name" value="ALDOKETO_REDUCTASE_2"/>
    <property type="match status" value="2"/>
</dbReference>
<dbReference type="InterPro" id="IPR018170">
    <property type="entry name" value="Aldo/ket_reductase_CS"/>
</dbReference>
<evidence type="ECO:0000256" key="2">
    <source>
        <dbReference type="ARBA" id="ARBA00023002"/>
    </source>
</evidence>
<dbReference type="CDD" id="cd19135">
    <property type="entry name" value="AKR_CeZK1290-like"/>
    <property type="match status" value="2"/>
</dbReference>
<dbReference type="Gene3D" id="3.20.20.100">
    <property type="entry name" value="NADP-dependent oxidoreductase domain"/>
    <property type="match status" value="2"/>
</dbReference>
<dbReference type="InterPro" id="IPR023210">
    <property type="entry name" value="NADP_OxRdtase_dom"/>
</dbReference>
<name>A0AAV1GFJ1_XYRNO</name>
<feature type="domain" description="NADP-dependent oxidoreductase" evidence="3">
    <location>
        <begin position="350"/>
        <end position="586"/>
    </location>
</feature>
<dbReference type="FunFam" id="3.20.20.100:FF:000015">
    <property type="entry name" value="Oxidoreductase, aldo/keto reductase family"/>
    <property type="match status" value="2"/>
</dbReference>
<protein>
    <recommendedName>
        <fullName evidence="3">NADP-dependent oxidoreductase domain-containing protein</fullName>
    </recommendedName>
</protein>
<sequence length="600" mass="68496">MSFAKVLRCPTVPLSNGLQIPILGLGTSHDGGFSHDAVVYALTECGVRHIDTAKRYGCEEKLGKALRESGIQRSELWLTNKLWPGDYGYTAAKRACIKSCSLMGVEYFDLYLMHWPEAKCSSSSNREMRAETWKALEELYREGVCRAIGVSNFLVQHLEQLKEDCSVVPHVNQVEYHPFQQPYKLIDYCRQEGIVFEGYSPLAKGQVFRDPSILQIAEKYKRTPAQICIRWSIQNEVVTIPKSTKNKRIQENCQVFDFHLEDSDMAAMRKLHDGRHVTWDPTNIVLKNRAVKDSRGVIQDHSSHLDYTAPVFRGTMSTADTCTFPTVKLSNGVQMPIFGIGTSQVGGFCQDTVLYALRDCGIRLIDTSKYNGFEIQLSEVIKDSEVPRRDLWVTNKLWPEDYGYETAKRAFQKSCSQMGVEYLDIYMLHWPGGMQPGRCNRELRAEAWRALEELYEEGLCRSIGVSNFMIHHLEQLKQDCTVVPHVNQVEYHPFQQPTELMEYCCKKGIAFQGYCPLAKGQALTDPTIIQVAQKYGRTPAQICIRWSIQNGAITIPKSTKRERVLENCQVFGFQLEEEDMETINKLHDGRHVSWDPTNVE</sequence>
<dbReference type="GO" id="GO:0016491">
    <property type="term" value="F:oxidoreductase activity"/>
    <property type="evidence" value="ECO:0007669"/>
    <property type="project" value="UniProtKB-KW"/>
</dbReference>
<comment type="similarity">
    <text evidence="1">Belongs to the aldo/keto reductase family.</text>
</comment>
<dbReference type="EMBL" id="OY660877">
    <property type="protein sequence ID" value="CAJ1072178.1"/>
    <property type="molecule type" value="Genomic_DNA"/>
</dbReference>
<evidence type="ECO:0000313" key="5">
    <source>
        <dbReference type="Proteomes" id="UP001178508"/>
    </source>
</evidence>
<dbReference type="PRINTS" id="PR00069">
    <property type="entry name" value="ALDKETRDTASE"/>
</dbReference>
<gene>
    <name evidence="4" type="ORF">XNOV1_A015720</name>
</gene>
<accession>A0AAV1GFJ1</accession>
<keyword evidence="2" id="KW-0560">Oxidoreductase</keyword>
<evidence type="ECO:0000256" key="1">
    <source>
        <dbReference type="ARBA" id="ARBA00007905"/>
    </source>
</evidence>
<dbReference type="Proteomes" id="UP001178508">
    <property type="component" value="Chromosome 14"/>
</dbReference>
<dbReference type="Pfam" id="PF00248">
    <property type="entry name" value="Aldo_ket_red"/>
    <property type="match status" value="2"/>
</dbReference>
<evidence type="ECO:0000259" key="3">
    <source>
        <dbReference type="Pfam" id="PF00248"/>
    </source>
</evidence>
<dbReference type="SUPFAM" id="SSF51430">
    <property type="entry name" value="NAD(P)-linked oxidoreductase"/>
    <property type="match status" value="2"/>
</dbReference>
<dbReference type="InterPro" id="IPR020471">
    <property type="entry name" value="AKR"/>
</dbReference>
<dbReference type="InterPro" id="IPR036812">
    <property type="entry name" value="NAD(P)_OxRdtase_dom_sf"/>
</dbReference>
<organism evidence="4 5">
    <name type="scientific">Xyrichtys novacula</name>
    <name type="common">Pearly razorfish</name>
    <name type="synonym">Hemipteronotus novacula</name>
    <dbReference type="NCBI Taxonomy" id="13765"/>
    <lineage>
        <taxon>Eukaryota</taxon>
        <taxon>Metazoa</taxon>
        <taxon>Chordata</taxon>
        <taxon>Craniata</taxon>
        <taxon>Vertebrata</taxon>
        <taxon>Euteleostomi</taxon>
        <taxon>Actinopterygii</taxon>
        <taxon>Neopterygii</taxon>
        <taxon>Teleostei</taxon>
        <taxon>Neoteleostei</taxon>
        <taxon>Acanthomorphata</taxon>
        <taxon>Eupercaria</taxon>
        <taxon>Labriformes</taxon>
        <taxon>Labridae</taxon>
        <taxon>Xyrichtys</taxon>
    </lineage>
</organism>
<keyword evidence="5" id="KW-1185">Reference proteome</keyword>
<dbReference type="AlphaFoldDB" id="A0AAV1GFJ1"/>
<dbReference type="PANTHER" id="PTHR43827">
    <property type="entry name" value="2,5-DIKETO-D-GLUCONIC ACID REDUCTASE"/>
    <property type="match status" value="1"/>
</dbReference>